<dbReference type="EMBL" id="BLRZ01000097">
    <property type="protein sequence ID" value="GFP30744.1"/>
    <property type="molecule type" value="Genomic_DNA"/>
</dbReference>
<evidence type="ECO:0000313" key="3">
    <source>
        <dbReference type="EMBL" id="GFP39729.1"/>
    </source>
</evidence>
<organism evidence="3 5">
    <name type="scientific">Candidatus Hakubella thermalkaliphila</name>
    <dbReference type="NCBI Taxonomy" id="2754717"/>
    <lineage>
        <taxon>Bacteria</taxon>
        <taxon>Bacillati</taxon>
        <taxon>Actinomycetota</taxon>
        <taxon>Actinomycetota incertae sedis</taxon>
        <taxon>Candidatus Hakubellales</taxon>
        <taxon>Candidatus Hakubellaceae</taxon>
        <taxon>Candidatus Hakubella</taxon>
    </lineage>
</organism>
<dbReference type="AlphaFoldDB" id="A0A6V8Q4M8"/>
<gene>
    <name evidence="1" type="ORF">HKBW3S34_01663</name>
    <name evidence="2" type="ORF">HKBW3S44_01289</name>
    <name evidence="3" type="ORF">HKBW3S47_01427</name>
</gene>
<reference evidence="4 5" key="1">
    <citation type="journal article" date="2020" name="Front. Microbiol.">
        <title>Single-cell genomics of novel Actinobacteria with the Wood-Ljungdahl pathway discovered in a serpentinizing system.</title>
        <authorList>
            <person name="Merino N."/>
            <person name="Kawai M."/>
            <person name="Boyd E.S."/>
            <person name="Colman D.R."/>
            <person name="McGlynn S.E."/>
            <person name="Nealson K.H."/>
            <person name="Kurokawa K."/>
            <person name="Hongoh Y."/>
        </authorList>
    </citation>
    <scope>NUCLEOTIDE SEQUENCE [LARGE SCALE GENOMIC DNA]</scope>
    <source>
        <strain evidence="1 6">S34</strain>
        <strain evidence="2 4">S44</strain>
        <strain evidence="3 5">S47</strain>
    </source>
</reference>
<comment type="caution">
    <text evidence="3">The sequence shown here is derived from an EMBL/GenBank/DDBJ whole genome shotgun (WGS) entry which is preliminary data.</text>
</comment>
<keyword evidence="6" id="KW-1185">Reference proteome</keyword>
<evidence type="ECO:0000313" key="6">
    <source>
        <dbReference type="Proteomes" id="UP000588083"/>
    </source>
</evidence>
<evidence type="ECO:0000313" key="5">
    <source>
        <dbReference type="Proteomes" id="UP000569018"/>
    </source>
</evidence>
<dbReference type="Proteomes" id="UP000561271">
    <property type="component" value="Unassembled WGS sequence"/>
</dbReference>
<sequence length="66" mass="7334">MTQERSLRSTSIDSQPLIGLRYLDAIVLPDRIVVYARNSEDVLPDLMARLEALGVSVKVEFESPCG</sequence>
<evidence type="ECO:0000313" key="1">
    <source>
        <dbReference type="EMBL" id="GFP30744.1"/>
    </source>
</evidence>
<dbReference type="Proteomes" id="UP000588083">
    <property type="component" value="Unassembled WGS sequence"/>
</dbReference>
<dbReference type="EMBL" id="BLSD01000082">
    <property type="protein sequence ID" value="GFP39729.1"/>
    <property type="molecule type" value="Genomic_DNA"/>
</dbReference>
<protein>
    <submittedName>
        <fullName evidence="3">Uncharacterized protein</fullName>
    </submittedName>
</protein>
<evidence type="ECO:0000313" key="2">
    <source>
        <dbReference type="EMBL" id="GFP37613.1"/>
    </source>
</evidence>
<dbReference type="Proteomes" id="UP000569018">
    <property type="component" value="Unassembled WGS sequence"/>
</dbReference>
<name>A0A6V8Q4M8_9ACTN</name>
<proteinExistence type="predicted"/>
<dbReference type="EMBL" id="BLSC01000119">
    <property type="protein sequence ID" value="GFP37613.1"/>
    <property type="molecule type" value="Genomic_DNA"/>
</dbReference>
<evidence type="ECO:0000313" key="4">
    <source>
        <dbReference type="Proteomes" id="UP000561271"/>
    </source>
</evidence>
<accession>A0A6V8Q4M8</accession>